<keyword evidence="4 7" id="KW-0418">Kinase</keyword>
<dbReference type="GO" id="GO:0004370">
    <property type="term" value="F:glycerol kinase activity"/>
    <property type="evidence" value="ECO:0007669"/>
    <property type="project" value="TreeGrafter"/>
</dbReference>
<dbReference type="InterPro" id="IPR018483">
    <property type="entry name" value="Carb_kinase_FGGY_CS"/>
</dbReference>
<dbReference type="EMBL" id="AP023367">
    <property type="protein sequence ID" value="BCJ95988.1"/>
    <property type="molecule type" value="Genomic_DNA"/>
</dbReference>
<dbReference type="PANTHER" id="PTHR10196:SF69">
    <property type="entry name" value="GLYCEROL KINASE"/>
    <property type="match status" value="1"/>
</dbReference>
<proteinExistence type="inferred from homology"/>
<keyword evidence="3" id="KW-0547">Nucleotide-binding</keyword>
<dbReference type="SUPFAM" id="SSF53067">
    <property type="entry name" value="Actin-like ATPase domain"/>
    <property type="match status" value="2"/>
</dbReference>
<comment type="similarity">
    <text evidence="1 7">Belongs to the FGGY kinase family.</text>
</comment>
<reference evidence="8 9" key="1">
    <citation type="journal article" date="2016" name="Int. J. Syst. Evol. Microbiol.">
        <title>Descriptions of Anaerotaenia torta gen. nov., sp. nov. and Anaerocolumna cellulosilytica gen. nov., sp. nov. isolated from a methanogenic reactor of cattle waste.</title>
        <authorList>
            <person name="Uek A."/>
            <person name="Ohtaki Y."/>
            <person name="Kaku N."/>
            <person name="Ueki K."/>
        </authorList>
    </citation>
    <scope>NUCLEOTIDE SEQUENCE [LARGE SCALE GENOMIC DNA]</scope>
    <source>
        <strain evidence="8 9">SN021</strain>
    </source>
</reference>
<dbReference type="PIRSF" id="PIRSF000538">
    <property type="entry name" value="GlpK"/>
    <property type="match status" value="1"/>
</dbReference>
<dbReference type="KEGG" id="acel:acsn021_35570"/>
<dbReference type="Pfam" id="PF00370">
    <property type="entry name" value="FGGY_N"/>
    <property type="match status" value="1"/>
</dbReference>
<dbReference type="AlphaFoldDB" id="A0A6S6RAN1"/>
<evidence type="ECO:0000256" key="3">
    <source>
        <dbReference type="ARBA" id="ARBA00022741"/>
    </source>
</evidence>
<keyword evidence="2 7" id="KW-0808">Transferase</keyword>
<dbReference type="InterPro" id="IPR043129">
    <property type="entry name" value="ATPase_NBD"/>
</dbReference>
<dbReference type="RefSeq" id="WP_184092373.1">
    <property type="nucleotide sequence ID" value="NZ_AP023367.1"/>
</dbReference>
<dbReference type="Pfam" id="PF02782">
    <property type="entry name" value="FGGY_C"/>
    <property type="match status" value="1"/>
</dbReference>
<evidence type="ECO:0000313" key="8">
    <source>
        <dbReference type="EMBL" id="BCJ95988.1"/>
    </source>
</evidence>
<dbReference type="InterPro" id="IPR018485">
    <property type="entry name" value="FGGY_C"/>
</dbReference>
<dbReference type="Proteomes" id="UP000515561">
    <property type="component" value="Chromosome"/>
</dbReference>
<gene>
    <name evidence="8" type="primary">glpK_2</name>
    <name evidence="8" type="ORF">acsn021_35570</name>
</gene>
<dbReference type="GO" id="GO:0005829">
    <property type="term" value="C:cytosol"/>
    <property type="evidence" value="ECO:0007669"/>
    <property type="project" value="TreeGrafter"/>
</dbReference>
<protein>
    <recommendedName>
        <fullName evidence="6">ATP:glycerol 3-phosphotransferase</fullName>
    </recommendedName>
</protein>
<name>A0A6S6RAN1_9FIRM</name>
<organism evidence="8 9">
    <name type="scientific">Anaerocolumna cellulosilytica</name>
    <dbReference type="NCBI Taxonomy" id="433286"/>
    <lineage>
        <taxon>Bacteria</taxon>
        <taxon>Bacillati</taxon>
        <taxon>Bacillota</taxon>
        <taxon>Clostridia</taxon>
        <taxon>Lachnospirales</taxon>
        <taxon>Lachnospiraceae</taxon>
        <taxon>Anaerocolumna</taxon>
    </lineage>
</organism>
<evidence type="ECO:0000256" key="1">
    <source>
        <dbReference type="ARBA" id="ARBA00009156"/>
    </source>
</evidence>
<evidence type="ECO:0000313" key="9">
    <source>
        <dbReference type="Proteomes" id="UP000515561"/>
    </source>
</evidence>
<dbReference type="PROSITE" id="PS00445">
    <property type="entry name" value="FGGY_KINASES_2"/>
    <property type="match status" value="1"/>
</dbReference>
<evidence type="ECO:0000256" key="4">
    <source>
        <dbReference type="ARBA" id="ARBA00022777"/>
    </source>
</evidence>
<sequence length="494" mass="54731">MSEQYILGIDQSTQGTKAVLLNHKGAIVCRTDLLHRQIINDKGWVSHDGDEIYKNVIQLIPKLLEKAQVSKEAIAGVGISNQRETTILWDKPTGKPLSTAVVWQCARAQEITERLKELGYGSRILRKTGLPLSPYFPAAKMSWLISNVLKKEQFYKDYCIGTMDSYLVYRLTGGKVYKTDCSNASRTQLMNLKTLNWDEEICSLFQVDKDRLPEITDSDGDYGVTDFEGYLNHPVPIRSIMGDSHGALYAQCCYEHGMVKATYGTGSSIMMNVGDTPIFSRNGLASSVAWRISGKVNYVLEGNLNYSGAVITWLKDDVKLIASPKETEELAWGANPKDSTYFVPAFSGLGAPYWDSKAKAGFCGMTRITGRNEMVKAVLDSIAYQINDVVRAMEEDAGIPVQEVRVDGGPTGNKYLMQFQADILGKTIRIPQVEELSVLGCSYLAGVTLGVFRSGCLSDNITYEGYQPELAESAREQKINGWLEAVGRNRSNTH</sequence>
<evidence type="ECO:0000256" key="7">
    <source>
        <dbReference type="RuleBase" id="RU003733"/>
    </source>
</evidence>
<accession>A0A6S6RAN1</accession>
<dbReference type="InterPro" id="IPR000577">
    <property type="entry name" value="Carb_kinase_FGGY"/>
</dbReference>
<dbReference type="GO" id="GO:0005524">
    <property type="term" value="F:ATP binding"/>
    <property type="evidence" value="ECO:0007669"/>
    <property type="project" value="UniProtKB-KW"/>
</dbReference>
<dbReference type="GO" id="GO:0019563">
    <property type="term" value="P:glycerol catabolic process"/>
    <property type="evidence" value="ECO:0007669"/>
    <property type="project" value="TreeGrafter"/>
</dbReference>
<evidence type="ECO:0000256" key="6">
    <source>
        <dbReference type="ARBA" id="ARBA00043149"/>
    </source>
</evidence>
<evidence type="ECO:0000256" key="2">
    <source>
        <dbReference type="ARBA" id="ARBA00022679"/>
    </source>
</evidence>
<dbReference type="PANTHER" id="PTHR10196">
    <property type="entry name" value="SUGAR KINASE"/>
    <property type="match status" value="1"/>
</dbReference>
<evidence type="ECO:0000256" key="5">
    <source>
        <dbReference type="ARBA" id="ARBA00022840"/>
    </source>
</evidence>
<dbReference type="Gene3D" id="3.30.420.40">
    <property type="match status" value="2"/>
</dbReference>
<keyword evidence="9" id="KW-1185">Reference proteome</keyword>
<dbReference type="NCBIfam" id="NF000756">
    <property type="entry name" value="PRK00047.1"/>
    <property type="match status" value="1"/>
</dbReference>
<dbReference type="InterPro" id="IPR018484">
    <property type="entry name" value="FGGY_N"/>
</dbReference>
<keyword evidence="5" id="KW-0067">ATP-binding</keyword>
<dbReference type="CDD" id="cd07769">
    <property type="entry name" value="ASKHA_NBD_FGGY_GK"/>
    <property type="match status" value="1"/>
</dbReference>